<dbReference type="InterPro" id="IPR001387">
    <property type="entry name" value="Cro/C1-type_HTH"/>
</dbReference>
<accession>A0ABY0BVL1</accession>
<dbReference type="SMART" id="SM00530">
    <property type="entry name" value="HTH_XRE"/>
    <property type="match status" value="1"/>
</dbReference>
<feature type="domain" description="HTH cro/C1-type" evidence="1">
    <location>
        <begin position="13"/>
        <end position="69"/>
    </location>
</feature>
<dbReference type="InterPro" id="IPR010982">
    <property type="entry name" value="Lambda_DNA-bd_dom_sf"/>
</dbReference>
<dbReference type="RefSeq" id="WP_126790161.1">
    <property type="nucleotide sequence ID" value="NZ_PIPN01000006.1"/>
</dbReference>
<dbReference type="SUPFAM" id="SSF47413">
    <property type="entry name" value="lambda repressor-like DNA-binding domains"/>
    <property type="match status" value="1"/>
</dbReference>
<dbReference type="EMBL" id="PIPN01000006">
    <property type="protein sequence ID" value="RUO28155.1"/>
    <property type="molecule type" value="Genomic_DNA"/>
</dbReference>
<proteinExistence type="predicted"/>
<protein>
    <submittedName>
        <fullName evidence="2">Transcriptional regulator</fullName>
    </submittedName>
</protein>
<comment type="caution">
    <text evidence="2">The sequence shown here is derived from an EMBL/GenBank/DDBJ whole genome shotgun (WGS) entry which is preliminary data.</text>
</comment>
<evidence type="ECO:0000313" key="2">
    <source>
        <dbReference type="EMBL" id="RUO28155.1"/>
    </source>
</evidence>
<evidence type="ECO:0000313" key="3">
    <source>
        <dbReference type="Proteomes" id="UP000287410"/>
    </source>
</evidence>
<sequence length="81" mass="8999">MRLNTPQDIGAMLRDARKAKGWTQAELASRLGMYQKDVSKAETQPEKLNVAVLLSICAMLDVRLSVGTQGNTEKTDLEMDF</sequence>
<organism evidence="2 3">
    <name type="scientific">Aliidiomarina sedimenti</name>
    <dbReference type="NCBI Taxonomy" id="1933879"/>
    <lineage>
        <taxon>Bacteria</taxon>
        <taxon>Pseudomonadati</taxon>
        <taxon>Pseudomonadota</taxon>
        <taxon>Gammaproteobacteria</taxon>
        <taxon>Alteromonadales</taxon>
        <taxon>Idiomarinaceae</taxon>
        <taxon>Aliidiomarina</taxon>
    </lineage>
</organism>
<evidence type="ECO:0000259" key="1">
    <source>
        <dbReference type="PROSITE" id="PS50943"/>
    </source>
</evidence>
<dbReference type="CDD" id="cd00093">
    <property type="entry name" value="HTH_XRE"/>
    <property type="match status" value="1"/>
</dbReference>
<name>A0ABY0BVL1_9GAMM</name>
<dbReference type="Gene3D" id="1.10.260.40">
    <property type="entry name" value="lambda repressor-like DNA-binding domains"/>
    <property type="match status" value="1"/>
</dbReference>
<dbReference type="PROSITE" id="PS50943">
    <property type="entry name" value="HTH_CROC1"/>
    <property type="match status" value="1"/>
</dbReference>
<dbReference type="Proteomes" id="UP000287410">
    <property type="component" value="Unassembled WGS sequence"/>
</dbReference>
<dbReference type="Pfam" id="PF01381">
    <property type="entry name" value="HTH_3"/>
    <property type="match status" value="1"/>
</dbReference>
<reference evidence="2 3" key="1">
    <citation type="journal article" date="2018" name="Front. Microbiol.">
        <title>Genome-Based Analysis Reveals the Taxonomy and Diversity of the Family Idiomarinaceae.</title>
        <authorList>
            <person name="Liu Y."/>
            <person name="Lai Q."/>
            <person name="Shao Z."/>
        </authorList>
    </citation>
    <scope>NUCLEOTIDE SEQUENCE [LARGE SCALE GENOMIC DNA]</scope>
    <source>
        <strain evidence="2 3">GBSy1</strain>
    </source>
</reference>
<gene>
    <name evidence="2" type="ORF">CWE12_13120</name>
</gene>
<keyword evidence="3" id="KW-1185">Reference proteome</keyword>